<protein>
    <submittedName>
        <fullName evidence="1">Uncharacterized protein</fullName>
    </submittedName>
</protein>
<evidence type="ECO:0000313" key="1">
    <source>
        <dbReference type="EMBL" id="KAI4311956.1"/>
    </source>
</evidence>
<accession>A0ACB9LKP6</accession>
<comment type="caution">
    <text evidence="1">The sequence shown here is derived from an EMBL/GenBank/DDBJ whole genome shotgun (WGS) entry which is preliminary data.</text>
</comment>
<dbReference type="Proteomes" id="UP001057402">
    <property type="component" value="Chromosome 11"/>
</dbReference>
<reference evidence="2" key="1">
    <citation type="journal article" date="2023" name="Front. Plant Sci.">
        <title>Chromosomal-level genome assembly of Melastoma candidum provides insights into trichome evolution.</title>
        <authorList>
            <person name="Zhong Y."/>
            <person name="Wu W."/>
            <person name="Sun C."/>
            <person name="Zou P."/>
            <person name="Liu Y."/>
            <person name="Dai S."/>
            <person name="Zhou R."/>
        </authorList>
    </citation>
    <scope>NUCLEOTIDE SEQUENCE [LARGE SCALE GENOMIC DNA]</scope>
</reference>
<proteinExistence type="predicted"/>
<organism evidence="1 2">
    <name type="scientific">Melastoma candidum</name>
    <dbReference type="NCBI Taxonomy" id="119954"/>
    <lineage>
        <taxon>Eukaryota</taxon>
        <taxon>Viridiplantae</taxon>
        <taxon>Streptophyta</taxon>
        <taxon>Embryophyta</taxon>
        <taxon>Tracheophyta</taxon>
        <taxon>Spermatophyta</taxon>
        <taxon>Magnoliopsida</taxon>
        <taxon>eudicotyledons</taxon>
        <taxon>Gunneridae</taxon>
        <taxon>Pentapetalae</taxon>
        <taxon>rosids</taxon>
        <taxon>malvids</taxon>
        <taxon>Myrtales</taxon>
        <taxon>Melastomataceae</taxon>
        <taxon>Melastomatoideae</taxon>
        <taxon>Melastomateae</taxon>
        <taxon>Melastoma</taxon>
    </lineage>
</organism>
<dbReference type="EMBL" id="CM042890">
    <property type="protein sequence ID" value="KAI4311956.1"/>
    <property type="molecule type" value="Genomic_DNA"/>
</dbReference>
<evidence type="ECO:0000313" key="2">
    <source>
        <dbReference type="Proteomes" id="UP001057402"/>
    </source>
</evidence>
<gene>
    <name evidence="1" type="ORF">MLD38_036817</name>
</gene>
<keyword evidence="2" id="KW-1185">Reference proteome</keyword>
<sequence>MLGERGSLLCGLYHKWDCVQLASVIRGACSLSVDARDWQFRRQLPPTWPETAAAAAGWSWGRHHRLPVSQKCWAGLSQLEGLDAGLGR</sequence>
<name>A0ACB9LKP6_9MYRT</name>